<feature type="transmembrane region" description="Helical" evidence="3">
    <location>
        <begin position="168"/>
        <end position="193"/>
    </location>
</feature>
<keyword evidence="3" id="KW-0472">Membrane</keyword>
<evidence type="ECO:0000256" key="1">
    <source>
        <dbReference type="ARBA" id="ARBA00009495"/>
    </source>
</evidence>
<dbReference type="SUPFAM" id="SSF88723">
    <property type="entry name" value="PIN domain-like"/>
    <property type="match status" value="1"/>
</dbReference>
<dbReference type="RefSeq" id="XP_018017220.2">
    <property type="nucleotide sequence ID" value="XM_018161731.2"/>
</dbReference>
<dbReference type="AlphaFoldDB" id="A0A8B7NU33"/>
<protein>
    <submittedName>
        <fullName evidence="5">Uncharacterized protein LOC108673854</fullName>
    </submittedName>
</protein>
<feature type="region of interest" description="Disordered" evidence="2">
    <location>
        <begin position="438"/>
        <end position="467"/>
    </location>
</feature>
<evidence type="ECO:0000313" key="5">
    <source>
        <dbReference type="RefSeq" id="XP_018017220.2"/>
    </source>
</evidence>
<proteinExistence type="inferred from homology"/>
<evidence type="ECO:0000313" key="4">
    <source>
        <dbReference type="Proteomes" id="UP000694843"/>
    </source>
</evidence>
<dbReference type="Gene3D" id="3.40.50.1010">
    <property type="entry name" value="5'-nuclease"/>
    <property type="match status" value="1"/>
</dbReference>
<name>A0A8B7NU33_HYAAZ</name>
<evidence type="ECO:0000256" key="3">
    <source>
        <dbReference type="SAM" id="Phobius"/>
    </source>
</evidence>
<gene>
    <name evidence="5" type="primary">LOC108673854</name>
</gene>
<keyword evidence="3" id="KW-1133">Transmembrane helix</keyword>
<dbReference type="GO" id="GO:0005634">
    <property type="term" value="C:nucleus"/>
    <property type="evidence" value="ECO:0007669"/>
    <property type="project" value="TreeGrafter"/>
</dbReference>
<feature type="transmembrane region" description="Helical" evidence="3">
    <location>
        <begin position="130"/>
        <end position="148"/>
    </location>
</feature>
<dbReference type="KEGG" id="hazt:108673854"/>
<comment type="similarity">
    <text evidence="1">Belongs to the constitutive coactivator of PPAR-gamma family.</text>
</comment>
<feature type="compositionally biased region" description="Low complexity" evidence="2">
    <location>
        <begin position="443"/>
        <end position="467"/>
    </location>
</feature>
<dbReference type="InterPro" id="IPR029060">
    <property type="entry name" value="PIN-like_dom_sf"/>
</dbReference>
<keyword evidence="3" id="KW-0812">Transmembrane</keyword>
<dbReference type="PANTHER" id="PTHR15976">
    <property type="entry name" value="CONSTITUTIVE COACTIVATOR OF PEROXISOME PROLIFERATOR-ACTIVATED RECEPTOR GAMMA"/>
    <property type="match status" value="1"/>
</dbReference>
<dbReference type="PANTHER" id="PTHR15976:SF17">
    <property type="entry name" value="CONSTITUTIVE COACTIVATOR OF PEROXISOME PROLIFERATOR-ACTIVATED RECEPTOR GAMMA"/>
    <property type="match status" value="1"/>
</dbReference>
<dbReference type="OrthoDB" id="6354174at2759"/>
<reference evidence="5" key="1">
    <citation type="submission" date="2025-08" db="UniProtKB">
        <authorList>
            <consortium name="RefSeq"/>
        </authorList>
    </citation>
    <scope>IDENTIFICATION</scope>
    <source>
        <tissue evidence="5">Whole organism</tissue>
    </source>
</reference>
<dbReference type="Proteomes" id="UP000694843">
    <property type="component" value="Unplaced"/>
</dbReference>
<keyword evidence="4" id="KW-1185">Reference proteome</keyword>
<sequence length="467" mass="53441">MGVRGLQSYLESHCSAACYNVNLGKLSAEYQRRTKKTPLIVVDGMSCLRKMYGKLNWVCGGQWLGYIDHIKNFVKSLQGHNYKLVFFFDGNTPRRKRETWIHRRVENLKDVTNFFLLIKMNKELEHGKHFFLPTGLAAFTPLIFKVGYFTPLMIKVGVIYPLMFKVGYFTPLIFKVGYFTPLIFKVGVIYPLMFKVGNDVIHQEQLLNFHKMILSSSYFQGRTSLRLPPEVLIPRVANFIQNQPPMSQLQHQLPQLARAVFRDEGMVPSLVEGLKMYQLDISGPDQYQPISEETIKQVSDAPDYVEEWCMYNGNTFEAPDRVQPEELLGGTPSIEELWNGDAELKWRTFCDVIHPDLHDSCLSRLRACLIIPTAILFYMQVRHHPSSSSPRSIFKPTFHHPHRHPLYFSLLLSSPSPLTPPFPLTTLTPHSLSQPSPLNPLITLTPSHHPHSLSPPSSLTPSHDPHP</sequence>
<evidence type="ECO:0000256" key="2">
    <source>
        <dbReference type="SAM" id="MobiDB-lite"/>
    </source>
</evidence>
<accession>A0A8B7NU33</accession>
<dbReference type="InterPro" id="IPR026784">
    <property type="entry name" value="Coact_PPARg"/>
</dbReference>
<organism evidence="4 5">
    <name type="scientific">Hyalella azteca</name>
    <name type="common">Amphipod</name>
    <dbReference type="NCBI Taxonomy" id="294128"/>
    <lineage>
        <taxon>Eukaryota</taxon>
        <taxon>Metazoa</taxon>
        <taxon>Ecdysozoa</taxon>
        <taxon>Arthropoda</taxon>
        <taxon>Crustacea</taxon>
        <taxon>Multicrustacea</taxon>
        <taxon>Malacostraca</taxon>
        <taxon>Eumalacostraca</taxon>
        <taxon>Peracarida</taxon>
        <taxon>Amphipoda</taxon>
        <taxon>Senticaudata</taxon>
        <taxon>Talitrida</taxon>
        <taxon>Talitroidea</taxon>
        <taxon>Hyalellidae</taxon>
        <taxon>Hyalella</taxon>
    </lineage>
</organism>
<dbReference type="GeneID" id="108673854"/>